<sequence>MVAMPSDRDDVLDAVSNWFDHGVSLPVELGKEMDTLRQFSYMDMRGNPGLREHVRLIIRRLERLSSNLAGLASAVTEQIDAFGIVSRNCGIALLPNEVLAKILDLVVNTAEKKRQTTVELSHVARQFRSMMLEWPKFWTNMYSWSHPEMIKLLSSRARGLPLTVDLNVYCFSSPDECRLDPAFTDLVSLAEHWRTLHVIHAWTFYDREKRNRLQTAESWHHVSIHGPLLEVLAIIALEFHAAPLHAFDWSRWTFPRLREAIFDNYFPFLLPGLSQVSVLSLTLRVTDGKMGEILAEVVKMKNVQDLTLELSNTLQDHDITAFGRFEIRQVKRLRIITTLHYKEDDLSPALKRSIFSSLFFPGVDDLILQLKGSEFSVPENHWRDTYIRHFYFNKEINRIFRNIDQFPIASYFYLHISSPFGDREDSEGRSEIYVPLNMLPSLKRFAFSSDTRFHIVEPEDPDETYYEDEDVVAPRVIGDAFPLLESMTLDMEDFMDSATAHWVQEYLHKMMDRGGWDASFKLLVGEYHSSGHRWTNYVGDKALEWCSNMLINKDQGDGGDKEKGEDSEECAPSVEHFVMEPFERLFFV</sequence>
<reference evidence="1 2" key="1">
    <citation type="submission" date="2015-04" db="EMBL/GenBank/DDBJ databases">
        <title>Complete genome sequence of Schizopora paradoxa KUC8140, a cosmopolitan wood degrader in East Asia.</title>
        <authorList>
            <consortium name="DOE Joint Genome Institute"/>
            <person name="Min B."/>
            <person name="Park H."/>
            <person name="Jang Y."/>
            <person name="Kim J.-J."/>
            <person name="Kim K.H."/>
            <person name="Pangilinan J."/>
            <person name="Lipzen A."/>
            <person name="Riley R."/>
            <person name="Grigoriev I.V."/>
            <person name="Spatafora J.W."/>
            <person name="Choi I.-G."/>
        </authorList>
    </citation>
    <scope>NUCLEOTIDE SEQUENCE [LARGE SCALE GENOMIC DNA]</scope>
    <source>
        <strain evidence="1 2">KUC8140</strain>
    </source>
</reference>
<proteinExistence type="predicted"/>
<evidence type="ECO:0000313" key="2">
    <source>
        <dbReference type="Proteomes" id="UP000053477"/>
    </source>
</evidence>
<evidence type="ECO:0008006" key="3">
    <source>
        <dbReference type="Google" id="ProtNLM"/>
    </source>
</evidence>
<dbReference type="AlphaFoldDB" id="A0A0H2R9P2"/>
<dbReference type="STRING" id="27342.A0A0H2R9P2"/>
<name>A0A0H2R9P2_9AGAM</name>
<dbReference type="EMBL" id="KQ086107">
    <property type="protein sequence ID" value="KLO08077.1"/>
    <property type="molecule type" value="Genomic_DNA"/>
</dbReference>
<organism evidence="1 2">
    <name type="scientific">Schizopora paradoxa</name>
    <dbReference type="NCBI Taxonomy" id="27342"/>
    <lineage>
        <taxon>Eukaryota</taxon>
        <taxon>Fungi</taxon>
        <taxon>Dikarya</taxon>
        <taxon>Basidiomycota</taxon>
        <taxon>Agaricomycotina</taxon>
        <taxon>Agaricomycetes</taxon>
        <taxon>Hymenochaetales</taxon>
        <taxon>Schizoporaceae</taxon>
        <taxon>Schizopora</taxon>
    </lineage>
</organism>
<protein>
    <recommendedName>
        <fullName evidence="3">F-box domain-containing protein</fullName>
    </recommendedName>
</protein>
<evidence type="ECO:0000313" key="1">
    <source>
        <dbReference type="EMBL" id="KLO08077.1"/>
    </source>
</evidence>
<keyword evidence="2" id="KW-1185">Reference proteome</keyword>
<dbReference type="Proteomes" id="UP000053477">
    <property type="component" value="Unassembled WGS sequence"/>
</dbReference>
<dbReference type="InParanoid" id="A0A0H2R9P2"/>
<accession>A0A0H2R9P2</accession>
<gene>
    <name evidence="1" type="ORF">SCHPADRAFT_1001181</name>
</gene>